<evidence type="ECO:0000313" key="2">
    <source>
        <dbReference type="Proteomes" id="UP001178507"/>
    </source>
</evidence>
<sequence>MVRIFLLRQDPPLTHAGLWQARLTAERLKELAIERPAVLTSPALRCVQTARVLCRALQALLIVEPKLSDWTEVSEETWEMAQVRYEATLAGLSIDADAIVLCTHQAALEALRPAQWTQNLCALTELSSPLLHDCSAWRDRFLFVALRDGKAARQFLIPETRGAARLCPCEEGADFGSVVAMELDEAALTLTKSKRERHLMLFLHDAQGQLLHLGSGLVISRGPENLVLSKDIERSVKWR</sequence>
<dbReference type="SUPFAM" id="SSF53254">
    <property type="entry name" value="Phosphoglycerate mutase-like"/>
    <property type="match status" value="1"/>
</dbReference>
<dbReference type="Gene3D" id="3.40.50.1240">
    <property type="entry name" value="Phosphoglycerate mutase-like"/>
    <property type="match status" value="1"/>
</dbReference>
<dbReference type="Pfam" id="PF00300">
    <property type="entry name" value="His_Phos_1"/>
    <property type="match status" value="1"/>
</dbReference>
<dbReference type="CDD" id="cd07067">
    <property type="entry name" value="HP_PGM_like"/>
    <property type="match status" value="1"/>
</dbReference>
<proteinExistence type="predicted"/>
<dbReference type="AlphaFoldDB" id="A0AA36IV82"/>
<name>A0AA36IV82_9DINO</name>
<dbReference type="PANTHER" id="PTHR16469:SF27">
    <property type="entry name" value="UBIQUITIN-ASSOCIATED AND SH3 DOMAIN-CONTAINING BA-RELATED"/>
    <property type="match status" value="1"/>
</dbReference>
<accession>A0AA36IV82</accession>
<dbReference type="InterPro" id="IPR029033">
    <property type="entry name" value="His_PPase_superfam"/>
</dbReference>
<comment type="caution">
    <text evidence="1">The sequence shown here is derived from an EMBL/GenBank/DDBJ whole genome shotgun (WGS) entry which is preliminary data.</text>
</comment>
<gene>
    <name evidence="1" type="ORF">EVOR1521_LOCUS18869</name>
</gene>
<dbReference type="Proteomes" id="UP001178507">
    <property type="component" value="Unassembled WGS sequence"/>
</dbReference>
<organism evidence="1 2">
    <name type="scientific">Effrenium voratum</name>
    <dbReference type="NCBI Taxonomy" id="2562239"/>
    <lineage>
        <taxon>Eukaryota</taxon>
        <taxon>Sar</taxon>
        <taxon>Alveolata</taxon>
        <taxon>Dinophyceae</taxon>
        <taxon>Suessiales</taxon>
        <taxon>Symbiodiniaceae</taxon>
        <taxon>Effrenium</taxon>
    </lineage>
</organism>
<dbReference type="InterPro" id="IPR051710">
    <property type="entry name" value="Phosphatase_SH3-domain"/>
</dbReference>
<dbReference type="EMBL" id="CAUJNA010002768">
    <property type="protein sequence ID" value="CAJ1394139.1"/>
    <property type="molecule type" value="Genomic_DNA"/>
</dbReference>
<keyword evidence="2" id="KW-1185">Reference proteome</keyword>
<dbReference type="InterPro" id="IPR013078">
    <property type="entry name" value="His_Pase_superF_clade-1"/>
</dbReference>
<protein>
    <submittedName>
        <fullName evidence="1">Uncharacterized protein</fullName>
    </submittedName>
</protein>
<dbReference type="PANTHER" id="PTHR16469">
    <property type="entry name" value="UBIQUITIN-ASSOCIATED AND SH3 DOMAIN-CONTAINING BA-RELATED"/>
    <property type="match status" value="1"/>
</dbReference>
<reference evidence="1" key="1">
    <citation type="submission" date="2023-08" db="EMBL/GenBank/DDBJ databases">
        <authorList>
            <person name="Chen Y."/>
            <person name="Shah S."/>
            <person name="Dougan E. K."/>
            <person name="Thang M."/>
            <person name="Chan C."/>
        </authorList>
    </citation>
    <scope>NUCLEOTIDE SEQUENCE</scope>
</reference>
<evidence type="ECO:0000313" key="1">
    <source>
        <dbReference type="EMBL" id="CAJ1394139.1"/>
    </source>
</evidence>